<accession>A0A2U1N253</accession>
<proteinExistence type="predicted"/>
<dbReference type="Pfam" id="PF05278">
    <property type="entry name" value="PEARLI-4"/>
    <property type="match status" value="1"/>
</dbReference>
<feature type="compositionally biased region" description="Polar residues" evidence="1">
    <location>
        <begin position="308"/>
        <end position="321"/>
    </location>
</feature>
<comment type="caution">
    <text evidence="2">The sequence shown here is derived from an EMBL/GenBank/DDBJ whole genome shotgun (WGS) entry which is preliminary data.</text>
</comment>
<sequence>MSYATRHISNNPSLKSYVERMGFGKILKLRIEIIPSNLAWSILSCYEVGNRCLVLNGQRVEITKGLVYEVLGFPSGSLEIEFAKRTNDKNLKYLGLMETFWKQFGMKDVVGEKDNPKMKRSYSTKLKDFILKRKTIDDTFKLNFIILLVTTMICASKGGESNMKFLPTIKEHYDNLHMYDWCGLVLKSLDQNPPELANNSAKNQYCGPLTFLTLVYIRWLFQRTKRNEAVIEYCSTDLLKKVDDEHKKLKNFGEFFDNDELFFCEKNIRVVDEPVVDESNDVLLIENKHVREEESQDVDFESQENESKQNQSLESSKSKEVTNPLSEEFFSFEENDVTVAEVGQAPPPGDIVSVQGYSVKPSIAPILEAIFNKHGNIAADCFLREASVRTYFLEVICEVARLIETNDVATIISKMEEIEFQMSEVEAANIDVSWLQAQLETTLLMEMKVNIILAKRAARTDLIERCEELVAAKERCVKAEEYIKVLDVVEDKPINTVIAKRAARVDLRERCREHAVAKDQFDKAERCVKVLDLVEEKLNNNILESKAENRHG</sequence>
<evidence type="ECO:0000313" key="3">
    <source>
        <dbReference type="Proteomes" id="UP000245207"/>
    </source>
</evidence>
<evidence type="ECO:0000313" key="2">
    <source>
        <dbReference type="EMBL" id="PWA67557.1"/>
    </source>
</evidence>
<gene>
    <name evidence="2" type="ORF">CTI12_AA315180</name>
</gene>
<name>A0A2U1N253_ARTAN</name>
<evidence type="ECO:0000256" key="1">
    <source>
        <dbReference type="SAM" id="MobiDB-lite"/>
    </source>
</evidence>
<reference evidence="2 3" key="1">
    <citation type="journal article" date="2018" name="Mol. Plant">
        <title>The genome of Artemisia annua provides insight into the evolution of Asteraceae family and artemisinin biosynthesis.</title>
        <authorList>
            <person name="Shen Q."/>
            <person name="Zhang L."/>
            <person name="Liao Z."/>
            <person name="Wang S."/>
            <person name="Yan T."/>
            <person name="Shi P."/>
            <person name="Liu M."/>
            <person name="Fu X."/>
            <person name="Pan Q."/>
            <person name="Wang Y."/>
            <person name="Lv Z."/>
            <person name="Lu X."/>
            <person name="Zhang F."/>
            <person name="Jiang W."/>
            <person name="Ma Y."/>
            <person name="Chen M."/>
            <person name="Hao X."/>
            <person name="Li L."/>
            <person name="Tang Y."/>
            <person name="Lv G."/>
            <person name="Zhou Y."/>
            <person name="Sun X."/>
            <person name="Brodelius P.E."/>
            <person name="Rose J.K.C."/>
            <person name="Tang K."/>
        </authorList>
    </citation>
    <scope>NUCLEOTIDE SEQUENCE [LARGE SCALE GENOMIC DNA]</scope>
    <source>
        <strain evidence="3">cv. Huhao1</strain>
        <tissue evidence="2">Leaf</tissue>
    </source>
</reference>
<protein>
    <submittedName>
        <fullName evidence="2">Phospholipase-like protein</fullName>
    </submittedName>
</protein>
<dbReference type="AlphaFoldDB" id="A0A2U1N253"/>
<dbReference type="EMBL" id="PKPP01003814">
    <property type="protein sequence ID" value="PWA67557.1"/>
    <property type="molecule type" value="Genomic_DNA"/>
</dbReference>
<organism evidence="2 3">
    <name type="scientific">Artemisia annua</name>
    <name type="common">Sweet wormwood</name>
    <dbReference type="NCBI Taxonomy" id="35608"/>
    <lineage>
        <taxon>Eukaryota</taxon>
        <taxon>Viridiplantae</taxon>
        <taxon>Streptophyta</taxon>
        <taxon>Embryophyta</taxon>
        <taxon>Tracheophyta</taxon>
        <taxon>Spermatophyta</taxon>
        <taxon>Magnoliopsida</taxon>
        <taxon>eudicotyledons</taxon>
        <taxon>Gunneridae</taxon>
        <taxon>Pentapetalae</taxon>
        <taxon>asterids</taxon>
        <taxon>campanulids</taxon>
        <taxon>Asterales</taxon>
        <taxon>Asteraceae</taxon>
        <taxon>Asteroideae</taxon>
        <taxon>Anthemideae</taxon>
        <taxon>Artemisiinae</taxon>
        <taxon>Artemisia</taxon>
    </lineage>
</organism>
<dbReference type="PANTHER" id="PTHR35358">
    <property type="entry name" value="OS06G0711100 PROTEIN"/>
    <property type="match status" value="1"/>
</dbReference>
<feature type="region of interest" description="Disordered" evidence="1">
    <location>
        <begin position="294"/>
        <end position="321"/>
    </location>
</feature>
<dbReference type="PANTHER" id="PTHR35358:SF18">
    <property type="entry name" value="PHOSPHOLIPASE-LIKE PROTEIN-RELATED"/>
    <property type="match status" value="1"/>
</dbReference>
<keyword evidence="3" id="KW-1185">Reference proteome</keyword>
<dbReference type="InterPro" id="IPR007942">
    <property type="entry name" value="PLipase-like"/>
</dbReference>
<dbReference type="Proteomes" id="UP000245207">
    <property type="component" value="Unassembled WGS sequence"/>
</dbReference>
<feature type="compositionally biased region" description="Acidic residues" evidence="1">
    <location>
        <begin position="294"/>
        <end position="304"/>
    </location>
</feature>
<dbReference type="OrthoDB" id="1506770at2759"/>